<reference evidence="4" key="1">
    <citation type="journal article" date="2023" name="Comput. Struct. Biotechnol. J.">
        <title>Discovery of a novel marine Bacteroidetes with a rich repertoire of carbohydrate-active enzymes.</title>
        <authorList>
            <person name="Chen B."/>
            <person name="Liu G."/>
            <person name="Chen Q."/>
            <person name="Wang H."/>
            <person name="Liu L."/>
            <person name="Tang K."/>
        </authorList>
    </citation>
    <scope>NUCLEOTIDE SEQUENCE</scope>
    <source>
        <strain evidence="4">TK19036</strain>
    </source>
</reference>
<dbReference type="GO" id="GO:0050821">
    <property type="term" value="P:protein stabilization"/>
    <property type="evidence" value="ECO:0007669"/>
    <property type="project" value="TreeGrafter"/>
</dbReference>
<organism evidence="4">
    <name type="scientific">Roseihalotalea indica</name>
    <dbReference type="NCBI Taxonomy" id="2867963"/>
    <lineage>
        <taxon>Bacteria</taxon>
        <taxon>Pseudomonadati</taxon>
        <taxon>Bacteroidota</taxon>
        <taxon>Cytophagia</taxon>
        <taxon>Cytophagales</taxon>
        <taxon>Catalimonadaceae</taxon>
        <taxon>Roseihalotalea</taxon>
    </lineage>
</organism>
<dbReference type="Pfam" id="PF03938">
    <property type="entry name" value="OmpH"/>
    <property type="match status" value="1"/>
</dbReference>
<comment type="similarity">
    <text evidence="1">Belongs to the Skp family.</text>
</comment>
<dbReference type="PANTHER" id="PTHR35089:SF1">
    <property type="entry name" value="CHAPERONE PROTEIN SKP"/>
    <property type="match status" value="1"/>
</dbReference>
<dbReference type="GO" id="GO:0005829">
    <property type="term" value="C:cytosol"/>
    <property type="evidence" value="ECO:0007669"/>
    <property type="project" value="TreeGrafter"/>
</dbReference>
<name>A0AA49JH97_9BACT</name>
<accession>A0AA49JH97</accession>
<dbReference type="SUPFAM" id="SSF111384">
    <property type="entry name" value="OmpH-like"/>
    <property type="match status" value="1"/>
</dbReference>
<reference evidence="4" key="2">
    <citation type="journal article" date="2024" name="Antonie Van Leeuwenhoek">
        <title>Roseihalotalea indica gen. nov., sp. nov., a halophilic Bacteroidetes from mesopelagic Southwest Indian Ocean with higher carbohydrate metabolic potential.</title>
        <authorList>
            <person name="Chen B."/>
            <person name="Zhang M."/>
            <person name="Lin D."/>
            <person name="Ye J."/>
            <person name="Tang K."/>
        </authorList>
    </citation>
    <scope>NUCLEOTIDE SEQUENCE</scope>
    <source>
        <strain evidence="4">TK19036</strain>
    </source>
</reference>
<dbReference type="InterPro" id="IPR024930">
    <property type="entry name" value="Skp_dom_sf"/>
</dbReference>
<dbReference type="GO" id="GO:0051082">
    <property type="term" value="F:unfolded protein binding"/>
    <property type="evidence" value="ECO:0007669"/>
    <property type="project" value="InterPro"/>
</dbReference>
<proteinExistence type="inferred from homology"/>
<dbReference type="SMART" id="SM00935">
    <property type="entry name" value="OmpH"/>
    <property type="match status" value="1"/>
</dbReference>
<dbReference type="Gene3D" id="3.30.910.20">
    <property type="entry name" value="Skp domain"/>
    <property type="match status" value="1"/>
</dbReference>
<dbReference type="PANTHER" id="PTHR35089">
    <property type="entry name" value="CHAPERONE PROTEIN SKP"/>
    <property type="match status" value="1"/>
</dbReference>
<evidence type="ECO:0000256" key="1">
    <source>
        <dbReference type="ARBA" id="ARBA00009091"/>
    </source>
</evidence>
<evidence type="ECO:0000313" key="4">
    <source>
        <dbReference type="EMBL" id="WKN37885.1"/>
    </source>
</evidence>
<dbReference type="EMBL" id="CP120682">
    <property type="protein sequence ID" value="WKN37885.1"/>
    <property type="molecule type" value="Genomic_DNA"/>
</dbReference>
<keyword evidence="2" id="KW-0732">Signal</keyword>
<keyword evidence="3" id="KW-0175">Coiled coil</keyword>
<evidence type="ECO:0000256" key="3">
    <source>
        <dbReference type="SAM" id="Coils"/>
    </source>
</evidence>
<evidence type="ECO:0000256" key="2">
    <source>
        <dbReference type="ARBA" id="ARBA00022729"/>
    </source>
</evidence>
<dbReference type="InterPro" id="IPR005632">
    <property type="entry name" value="Chaperone_Skp"/>
</dbReference>
<dbReference type="AlphaFoldDB" id="A0AA49JH97"/>
<gene>
    <name evidence="4" type="ORF">K4G66_04080</name>
</gene>
<feature type="coiled-coil region" evidence="3">
    <location>
        <begin position="41"/>
        <end position="112"/>
    </location>
</feature>
<protein>
    <submittedName>
        <fullName evidence="4">OmpH family outer membrane protein</fullName>
    </submittedName>
</protein>
<sequence>MLKIVTTIIRVLPIVFVTLCALLITSGAFGQKFGYINSDYVLSKMSEYQEAQSEIQQLATQWQEEIQGMQKEVDDMYSELKAEEVLLTAEMRRERMDAIQQQEETLKEYQQKVFGFEGLYYLKKQELIKPIQDQVFEAVEKVAEENKLQIVFDKSGDLVMIYTNPIHDYTDFVLDELGLGEQEDTIR</sequence>